<dbReference type="SUPFAM" id="SSF54593">
    <property type="entry name" value="Glyoxalase/Bleomycin resistance protein/Dihydroxybiphenyl dioxygenase"/>
    <property type="match status" value="1"/>
</dbReference>
<sequence>MRLTFYFQPVEDLGAAVEHYRGLGWTETWREGEHTVAVQMPDVEVQLMLDDAGDWGGAGPMYLVEDLSAWLAAHPGSPAGAITEIPGGRVAEIAGPGHAYYVFSMDAPA</sequence>
<dbReference type="InterPro" id="IPR029068">
    <property type="entry name" value="Glyas_Bleomycin-R_OHBP_Dase"/>
</dbReference>
<proteinExistence type="predicted"/>
<evidence type="ECO:0000313" key="1">
    <source>
        <dbReference type="EMBL" id="QHC62727.1"/>
    </source>
</evidence>
<organism evidence="1 2">
    <name type="scientific">Rathayibacter festucae</name>
    <dbReference type="NCBI Taxonomy" id="110937"/>
    <lineage>
        <taxon>Bacteria</taxon>
        <taxon>Bacillati</taxon>
        <taxon>Actinomycetota</taxon>
        <taxon>Actinomycetes</taxon>
        <taxon>Micrococcales</taxon>
        <taxon>Microbacteriaceae</taxon>
        <taxon>Rathayibacter</taxon>
    </lineage>
</organism>
<accession>A0ABX6GZ76</accession>
<dbReference type="RefSeq" id="WP_159422663.1">
    <property type="nucleotide sequence ID" value="NZ_CP047180.1"/>
</dbReference>
<dbReference type="EMBL" id="CP047180">
    <property type="protein sequence ID" value="QHC62727.1"/>
    <property type="molecule type" value="Genomic_DNA"/>
</dbReference>
<evidence type="ECO:0008006" key="3">
    <source>
        <dbReference type="Google" id="ProtNLM"/>
    </source>
</evidence>
<dbReference type="Proteomes" id="UP000464597">
    <property type="component" value="Chromosome"/>
</dbReference>
<gene>
    <name evidence="1" type="ORF">GSU69_08565</name>
</gene>
<keyword evidence="2" id="KW-1185">Reference proteome</keyword>
<reference evidence="2" key="1">
    <citation type="submission" date="2019-12" db="EMBL/GenBank/DDBJ databases">
        <title>Complete and draft genome sequences of new strains and members of some known species of the genus Rathayibacter isolated from plants.</title>
        <authorList>
            <person name="Tarlachkov S.V."/>
            <person name="Starodumova I.P."/>
            <person name="Dorofeeva L.V."/>
            <person name="Prisyazhnaya N.V."/>
            <person name="Leyn S."/>
            <person name="Zlamal J."/>
            <person name="Elan M."/>
            <person name="Osterman A.L."/>
            <person name="Nadler S."/>
            <person name="Subbotin S.A."/>
            <person name="Evtushenko L.I."/>
        </authorList>
    </citation>
    <scope>NUCLEOTIDE SEQUENCE [LARGE SCALE GENOMIC DNA]</scope>
    <source>
        <strain evidence="2">VKM Ac-2802</strain>
    </source>
</reference>
<dbReference type="Gene3D" id="3.10.180.10">
    <property type="entry name" value="2,3-Dihydroxybiphenyl 1,2-Dioxygenase, domain 1"/>
    <property type="match status" value="1"/>
</dbReference>
<protein>
    <recommendedName>
        <fullName evidence="3">VOC domain-containing protein</fullName>
    </recommendedName>
</protein>
<name>A0ABX6GZ76_9MICO</name>
<evidence type="ECO:0000313" key="2">
    <source>
        <dbReference type="Proteomes" id="UP000464597"/>
    </source>
</evidence>